<feature type="domain" description="PilZ" evidence="2">
    <location>
        <begin position="7"/>
        <end position="103"/>
    </location>
</feature>
<sequence length="123" mass="14142">MHTQPDERRHFTRIAFDAQTRISQGPLHWSVKLLDVSLKGLLIEKPLDWHPGPDSVFSADIHLNDETHIIMDVRLAHAEAHKLGFECTRIDQQSISHLRRVVELNLGDEALLQRELKALISEQ</sequence>
<evidence type="ECO:0000313" key="4">
    <source>
        <dbReference type="Proteomes" id="UP000216897"/>
    </source>
</evidence>
<gene>
    <name evidence="3" type="ORF">CJF38_01930</name>
</gene>
<dbReference type="Proteomes" id="UP000216897">
    <property type="component" value="Unassembled WGS sequence"/>
</dbReference>
<dbReference type="InterPro" id="IPR027021">
    <property type="entry name" value="C-di-GMP_BP_PA4608"/>
</dbReference>
<keyword evidence="1" id="KW-0973">c-di-GMP</keyword>
<evidence type="ECO:0000256" key="1">
    <source>
        <dbReference type="PIRNR" id="PIRNR028141"/>
    </source>
</evidence>
<protein>
    <recommendedName>
        <fullName evidence="1">Cyclic diguanosine monophosphate-binding protein</fullName>
        <shortName evidence="1">c-di-GMP-binding protein</shortName>
    </recommendedName>
    <alternativeName>
        <fullName evidence="1">Pilz domain-containing protein</fullName>
    </alternativeName>
</protein>
<name>A0ABX4GSM4_9PSED</name>
<comment type="caution">
    <text evidence="3">The sequence shown here is derived from an EMBL/GenBank/DDBJ whole genome shotgun (WGS) entry which is preliminary data.</text>
</comment>
<dbReference type="RefSeq" id="WP_047273563.1">
    <property type="nucleotide sequence ID" value="NZ_CP075177.1"/>
</dbReference>
<dbReference type="SUPFAM" id="SSF141371">
    <property type="entry name" value="PilZ domain-like"/>
    <property type="match status" value="1"/>
</dbReference>
<keyword evidence="1" id="KW-0547">Nucleotide-binding</keyword>
<dbReference type="Pfam" id="PF07238">
    <property type="entry name" value="PilZ"/>
    <property type="match status" value="1"/>
</dbReference>
<reference evidence="3 4" key="1">
    <citation type="submission" date="2017-08" db="EMBL/GenBank/DDBJ databases">
        <title>Genomic and metabolic characterisation of spoilage-associated Pseudomonas species.</title>
        <authorList>
            <person name="Stanborough T."/>
            <person name="Fegan N."/>
            <person name="Powell S.M."/>
            <person name="Singh T."/>
            <person name="Tamplin M.L."/>
            <person name="Chandry P.S."/>
        </authorList>
    </citation>
    <scope>NUCLEOTIDE SEQUENCE [LARGE SCALE GENOMIC DNA]</scope>
    <source>
        <strain evidence="3 4">L1814</strain>
    </source>
</reference>
<accession>A0ABX4GSM4</accession>
<dbReference type="EMBL" id="NQKG01000001">
    <property type="protein sequence ID" value="OZY57179.1"/>
    <property type="molecule type" value="Genomic_DNA"/>
</dbReference>
<proteinExistence type="predicted"/>
<keyword evidence="4" id="KW-1185">Reference proteome</keyword>
<evidence type="ECO:0000313" key="3">
    <source>
        <dbReference type="EMBL" id="OZY57179.1"/>
    </source>
</evidence>
<dbReference type="Gene3D" id="2.40.10.220">
    <property type="entry name" value="predicted glycosyltransferase like domains"/>
    <property type="match status" value="1"/>
</dbReference>
<dbReference type="InterPro" id="IPR009875">
    <property type="entry name" value="PilZ_domain"/>
</dbReference>
<dbReference type="PIRSF" id="PIRSF028141">
    <property type="entry name" value="C-di-GMP_BP_PA4608"/>
    <property type="match status" value="1"/>
</dbReference>
<evidence type="ECO:0000259" key="2">
    <source>
        <dbReference type="Pfam" id="PF07238"/>
    </source>
</evidence>
<comment type="subunit">
    <text evidence="1">Monomer in both c-di-GMP-bound and free forms.</text>
</comment>
<organism evidence="3 4">
    <name type="scientific">Pseudomonas lundensis</name>
    <dbReference type="NCBI Taxonomy" id="86185"/>
    <lineage>
        <taxon>Bacteria</taxon>
        <taxon>Pseudomonadati</taxon>
        <taxon>Pseudomonadota</taxon>
        <taxon>Gammaproteobacteria</taxon>
        <taxon>Pseudomonadales</taxon>
        <taxon>Pseudomonadaceae</taxon>
        <taxon>Pseudomonas</taxon>
    </lineage>
</organism>
<comment type="function">
    <text evidence="1">Binds the second messenger bis-(3'-5') cyclic dimeric guanosine monophosphate (c-di-GMP). Can bind two c-di-GMP molecules per monomer. May play a role in bacterial second-messenger regulated processes. Binding to c-di-GMP induces a conformational change of the C- and N-termini resulting in the exposure of a highly negative surface on one side of the protein to a possible effector protein.</text>
</comment>